<dbReference type="PANTHER" id="PTHR35076">
    <property type="entry name" value="TUBULIN EPSILON AND DELTA COMPLEX PROTEIN 1"/>
    <property type="match status" value="1"/>
</dbReference>
<gene>
    <name evidence="4" type="primary">LOC112451821</name>
</gene>
<dbReference type="Proteomes" id="UP000504618">
    <property type="component" value="Unplaced"/>
</dbReference>
<dbReference type="GeneID" id="112451821"/>
<feature type="region of interest" description="Disordered" evidence="1">
    <location>
        <begin position="130"/>
        <end position="152"/>
    </location>
</feature>
<dbReference type="OrthoDB" id="521617at2759"/>
<feature type="compositionally biased region" description="Basic and acidic residues" evidence="1">
    <location>
        <begin position="132"/>
        <end position="152"/>
    </location>
</feature>
<accession>A0A6J1PDK6</accession>
<evidence type="ECO:0000313" key="3">
    <source>
        <dbReference type="Proteomes" id="UP000504618"/>
    </source>
</evidence>
<proteinExistence type="predicted"/>
<organism evidence="3 4">
    <name type="scientific">Temnothorax curvispinosus</name>
    <dbReference type="NCBI Taxonomy" id="300111"/>
    <lineage>
        <taxon>Eukaryota</taxon>
        <taxon>Metazoa</taxon>
        <taxon>Ecdysozoa</taxon>
        <taxon>Arthropoda</taxon>
        <taxon>Hexapoda</taxon>
        <taxon>Insecta</taxon>
        <taxon>Pterygota</taxon>
        <taxon>Neoptera</taxon>
        <taxon>Endopterygota</taxon>
        <taxon>Hymenoptera</taxon>
        <taxon>Apocrita</taxon>
        <taxon>Aculeata</taxon>
        <taxon>Formicoidea</taxon>
        <taxon>Formicidae</taxon>
        <taxon>Myrmicinae</taxon>
        <taxon>Temnothorax</taxon>
    </lineage>
</organism>
<keyword evidence="3" id="KW-1185">Reference proteome</keyword>
<reference evidence="4" key="1">
    <citation type="submission" date="2025-08" db="UniProtKB">
        <authorList>
            <consortium name="RefSeq"/>
        </authorList>
    </citation>
    <scope>IDENTIFICATION</scope>
    <source>
        <tissue evidence="4">Whole body</tissue>
    </source>
</reference>
<name>A0A6J1PDK6_9HYME</name>
<dbReference type="InterPro" id="IPR043535">
    <property type="entry name" value="TEDC1"/>
</dbReference>
<evidence type="ECO:0000259" key="2">
    <source>
        <dbReference type="Pfam" id="PF16071"/>
    </source>
</evidence>
<evidence type="ECO:0000313" key="4">
    <source>
        <dbReference type="RefSeq" id="XP_024867486.1"/>
    </source>
</evidence>
<dbReference type="Pfam" id="PF16071">
    <property type="entry name" value="DUF4812"/>
    <property type="match status" value="1"/>
</dbReference>
<evidence type="ECO:0000256" key="1">
    <source>
        <dbReference type="SAM" id="MobiDB-lite"/>
    </source>
</evidence>
<sequence length="591" mass="67009">MSDARDALSALCGYLNSLINVGLTPEHLRLAKRNVPDESVAETLWNTLRVLSYHAAGEKRGDVDFRDYDASTAVKLHLAFLQYPVIEFYGLSQDGERNRDALITLAWLLGTQDVLTAILRAKLADGVLGAECSREDPPKGNRRRESGSKASRDRGIPMVVLRYSPDSVQKWRTTVSGNGDSCRASLRATPAGRCVSGTRLCPSQLLINNQSRVRYVKDKVVDRRVNMESHECCARCRAKSIVRKSDDPRKRCRSEHASEKRTTFSPRRHTPECLKFHMTSEEDEPKNEITSCVDKFALAKRLHAENLQHQPLPDRVDDSVFRKGCRVCSPSCERDAKWNPDRANPTTRMENRLFGPALGCKKPETRMDLAICWETPRDPVYEPRRPTHIDGSEGGTAPAIFAMIQHTSVPKNRELLSCSGEKDKCSCARRDQAETDSRRNQCCCDRSCNELRGERRCEKPSRSNSVPRITERKCAACRDGAGETETEFERRRRDPRLIRSAVGAALGLEEKRWSTTGDDVAARRNGLPPMRMTVPRPRTPFARRAFCIDTLAPPFSVVSGCRDADYPEHWRLMSVYQQSYRNPQKRKIRRF</sequence>
<dbReference type="PANTHER" id="PTHR35076:SF1">
    <property type="entry name" value="TUBULIN EPSILON AND DELTA COMPLEX PROTEIN 1"/>
    <property type="match status" value="1"/>
</dbReference>
<feature type="domain" description="DUF4812" evidence="2">
    <location>
        <begin position="532"/>
        <end position="587"/>
    </location>
</feature>
<dbReference type="AlphaFoldDB" id="A0A6J1PDK6"/>
<dbReference type="InterPro" id="IPR032084">
    <property type="entry name" value="DUF4812"/>
</dbReference>
<dbReference type="RefSeq" id="XP_024867486.1">
    <property type="nucleotide sequence ID" value="XM_025011718.1"/>
</dbReference>
<protein>
    <submittedName>
        <fullName evidence="4">Uncharacterized protein LOC112451821</fullName>
    </submittedName>
</protein>